<name>A0A3E2HLZ9_SCYLI</name>
<evidence type="ECO:0000259" key="3">
    <source>
        <dbReference type="Pfam" id="PF20237"/>
    </source>
</evidence>
<evidence type="ECO:0000313" key="5">
    <source>
        <dbReference type="Proteomes" id="UP000258309"/>
    </source>
</evidence>
<evidence type="ECO:0000256" key="2">
    <source>
        <dbReference type="SAM" id="Phobius"/>
    </source>
</evidence>
<evidence type="ECO:0000256" key="1">
    <source>
        <dbReference type="SAM" id="MobiDB-lite"/>
    </source>
</evidence>
<keyword evidence="2" id="KW-0472">Membrane</keyword>
<feature type="domain" description="DUF6594" evidence="3">
    <location>
        <begin position="386"/>
        <end position="655"/>
    </location>
</feature>
<feature type="compositionally biased region" description="Low complexity" evidence="1">
    <location>
        <begin position="263"/>
        <end position="278"/>
    </location>
</feature>
<dbReference type="STRING" id="5539.A0A3E2HLZ9"/>
<feature type="region of interest" description="Disordered" evidence="1">
    <location>
        <begin position="1"/>
        <end position="331"/>
    </location>
</feature>
<feature type="compositionally biased region" description="Basic and acidic residues" evidence="1">
    <location>
        <begin position="13"/>
        <end position="27"/>
    </location>
</feature>
<accession>A0A3E2HLZ9</accession>
<feature type="compositionally biased region" description="Basic and acidic residues" evidence="1">
    <location>
        <begin position="285"/>
        <end position="303"/>
    </location>
</feature>
<feature type="non-terminal residue" evidence="4">
    <location>
        <position position="1"/>
    </location>
</feature>
<dbReference type="AlphaFoldDB" id="A0A3E2HLZ9"/>
<dbReference type="PANTHER" id="PTHR34502">
    <property type="entry name" value="DUF6594 DOMAIN-CONTAINING PROTEIN-RELATED"/>
    <property type="match status" value="1"/>
</dbReference>
<feature type="non-terminal residue" evidence="4">
    <location>
        <position position="662"/>
    </location>
</feature>
<reference evidence="4 5" key="1">
    <citation type="submission" date="2018-05" db="EMBL/GenBank/DDBJ databases">
        <title>Draft genome sequence of Scytalidium lignicola DSM 105466, a ubiquitous saprotrophic fungus.</title>
        <authorList>
            <person name="Buettner E."/>
            <person name="Gebauer A.M."/>
            <person name="Hofrichter M."/>
            <person name="Liers C."/>
            <person name="Kellner H."/>
        </authorList>
    </citation>
    <scope>NUCLEOTIDE SEQUENCE [LARGE SCALE GENOMIC DNA]</scope>
    <source>
        <strain evidence="4 5">DSM 105466</strain>
    </source>
</reference>
<organism evidence="4 5">
    <name type="scientific">Scytalidium lignicola</name>
    <name type="common">Hyphomycete</name>
    <dbReference type="NCBI Taxonomy" id="5539"/>
    <lineage>
        <taxon>Eukaryota</taxon>
        <taxon>Fungi</taxon>
        <taxon>Dikarya</taxon>
        <taxon>Ascomycota</taxon>
        <taxon>Pezizomycotina</taxon>
        <taxon>Leotiomycetes</taxon>
        <taxon>Leotiomycetes incertae sedis</taxon>
        <taxon>Scytalidium</taxon>
    </lineage>
</organism>
<feature type="transmembrane region" description="Helical" evidence="2">
    <location>
        <begin position="639"/>
        <end position="661"/>
    </location>
</feature>
<dbReference type="Proteomes" id="UP000258309">
    <property type="component" value="Unassembled WGS sequence"/>
</dbReference>
<dbReference type="PANTHER" id="PTHR34502:SF6">
    <property type="entry name" value="DUF6594 DOMAIN-CONTAINING PROTEIN"/>
    <property type="match status" value="1"/>
</dbReference>
<dbReference type="Pfam" id="PF20237">
    <property type="entry name" value="DUF6594"/>
    <property type="match status" value="1"/>
</dbReference>
<dbReference type="InterPro" id="IPR046529">
    <property type="entry name" value="DUF6594"/>
</dbReference>
<dbReference type="EMBL" id="NCSJ02000023">
    <property type="protein sequence ID" value="RFU34263.1"/>
    <property type="molecule type" value="Genomic_DNA"/>
</dbReference>
<feature type="compositionally biased region" description="Basic and acidic residues" evidence="1">
    <location>
        <begin position="140"/>
        <end position="154"/>
    </location>
</feature>
<comment type="caution">
    <text evidence="4">The sequence shown here is derived from an EMBL/GenBank/DDBJ whole genome shotgun (WGS) entry which is preliminary data.</text>
</comment>
<evidence type="ECO:0000313" key="4">
    <source>
        <dbReference type="EMBL" id="RFU34263.1"/>
    </source>
</evidence>
<feature type="compositionally biased region" description="Polar residues" evidence="1">
    <location>
        <begin position="155"/>
        <end position="183"/>
    </location>
</feature>
<keyword evidence="2" id="KW-1133">Transmembrane helix</keyword>
<dbReference type="OMA" id="QWHKTDV"/>
<feature type="transmembrane region" description="Helical" evidence="2">
    <location>
        <begin position="614"/>
        <end position="633"/>
    </location>
</feature>
<gene>
    <name evidence="4" type="ORF">B7463_g2047</name>
</gene>
<keyword evidence="5" id="KW-1185">Reference proteome</keyword>
<proteinExistence type="predicted"/>
<feature type="compositionally biased region" description="Low complexity" evidence="1">
    <location>
        <begin position="93"/>
        <end position="102"/>
    </location>
</feature>
<feature type="transmembrane region" description="Helical" evidence="2">
    <location>
        <begin position="586"/>
        <end position="607"/>
    </location>
</feature>
<protein>
    <recommendedName>
        <fullName evidence="3">DUF6594 domain-containing protein</fullName>
    </recommendedName>
</protein>
<sequence>MTAKYSAPFVESITEHLERGGKAEAVERNGVSHHHEHSDRNSTSTQVKRSLHEGSMPSARANTGRERSRRSHRSSAPANNKHNVMTRGKVTASSRHMSSLSSEEIVPRRPTTNGHRRHSLNKGAESSSSSSSSSDEDEHVEDHRAVVAITKEKLTSPSLLSTKTNTTDATNVSSGSISTITQEKPTRDLLLRQPEVEEVPQTPISPAVPDAPDVFSYLNDESDQEQDHDHVGDPMAESQWLPPKIEAANSTATHDLDRRSDHAANSSVSSSFHSDTFSDPPAGNETDRSSSPERSVKGHEDNHSSPAAAPKDGVSAKVASQMAAAHKRQKRIRSAQPFMMPELPRGPPAFPPPPPPPQSMALSPRYYQHPQHQSPPRIEQLPVTGYELLASRLSTHGNADKEGRPQIKPMYRKFEALNHRLLLHLQDELGELEEQLHQLDMADTQSRRLGKELIVPASRRAAVQAGGELQWHKSEILGRIGYKMAQYNQALSSFNSTQKLESPEPTDISRYREYLRSEHPIAEVETHFLDPADDLVSMYSEKLISKRHQSNEDDDNKTTTTTKRNTRIFAMNTTSSIALSPADGTLSIFAAAIAGSVLIPILTFPVIPNFLGRLTVVILVASGIVGALYQAGMVNRGCITIDVMTCGAVYSGVMVIIAAIMA</sequence>
<dbReference type="OrthoDB" id="5416037at2759"/>
<keyword evidence="2" id="KW-0812">Transmembrane</keyword>